<dbReference type="RefSeq" id="WP_310772909.1">
    <property type="nucleotide sequence ID" value="NZ_CP134050.1"/>
</dbReference>
<gene>
    <name evidence="3" type="ORF">RGB73_13745</name>
</gene>
<dbReference type="Proteomes" id="UP001256827">
    <property type="component" value="Chromosome"/>
</dbReference>
<keyword evidence="4" id="KW-1185">Reference proteome</keyword>
<evidence type="ECO:0000256" key="1">
    <source>
        <dbReference type="SAM" id="MobiDB-lite"/>
    </source>
</evidence>
<dbReference type="EMBL" id="CP134050">
    <property type="protein sequence ID" value="WNC17324.1"/>
    <property type="molecule type" value="Genomic_DNA"/>
</dbReference>
<organism evidence="3 4">
    <name type="scientific">Brevibacillus brevis</name>
    <name type="common">Bacillus brevis</name>
    <dbReference type="NCBI Taxonomy" id="1393"/>
    <lineage>
        <taxon>Bacteria</taxon>
        <taxon>Bacillati</taxon>
        <taxon>Bacillota</taxon>
        <taxon>Bacilli</taxon>
        <taxon>Bacillales</taxon>
        <taxon>Paenibacillaceae</taxon>
        <taxon>Brevibacillus</taxon>
    </lineage>
</organism>
<feature type="signal peptide" evidence="2">
    <location>
        <begin position="1"/>
        <end position="34"/>
    </location>
</feature>
<evidence type="ECO:0000313" key="4">
    <source>
        <dbReference type="Proteomes" id="UP001256827"/>
    </source>
</evidence>
<sequence>MMQDQYKQDGDIMKKIAALALAVCFVCSALPVSAATHDDGKKHHKIQTKAHHMKTKATQKAHKLHTKAAKKGVHIKAMPKTGMGGASE</sequence>
<evidence type="ECO:0000313" key="3">
    <source>
        <dbReference type="EMBL" id="WNC17324.1"/>
    </source>
</evidence>
<evidence type="ECO:0000256" key="2">
    <source>
        <dbReference type="SAM" id="SignalP"/>
    </source>
</evidence>
<keyword evidence="2" id="KW-0732">Signal</keyword>
<proteinExistence type="predicted"/>
<reference evidence="3 4" key="1">
    <citation type="submission" date="2023-09" db="EMBL/GenBank/DDBJ databases">
        <title>Complete Genome and Methylome dissection of Bacillus brevis NEB573 original source of BbsI restriction endonuclease.</title>
        <authorList>
            <person name="Fomenkov A."/>
            <person name="Roberts R.D."/>
        </authorList>
    </citation>
    <scope>NUCLEOTIDE SEQUENCE [LARGE SCALE GENOMIC DNA]</scope>
    <source>
        <strain evidence="3 4">NEB573</strain>
    </source>
</reference>
<protein>
    <submittedName>
        <fullName evidence="3">Uncharacterized protein</fullName>
    </submittedName>
</protein>
<feature type="chain" id="PRO_5047195567" evidence="2">
    <location>
        <begin position="35"/>
        <end position="88"/>
    </location>
</feature>
<name>A0ABY9TCY1_BREBE</name>
<feature type="region of interest" description="Disordered" evidence="1">
    <location>
        <begin position="67"/>
        <end position="88"/>
    </location>
</feature>
<accession>A0ABY9TCY1</accession>